<evidence type="ECO:0000313" key="3">
    <source>
        <dbReference type="Proteomes" id="UP000183894"/>
    </source>
</evidence>
<dbReference type="Proteomes" id="UP000183894">
    <property type="component" value="Unassembled WGS sequence"/>
</dbReference>
<dbReference type="EMBL" id="FOAD01000002">
    <property type="protein sequence ID" value="SEK91107.1"/>
    <property type="molecule type" value="Genomic_DNA"/>
</dbReference>
<sequence>MTEISPDAPERRLVSGWLDGIGTQPEDVN</sequence>
<reference evidence="2 3" key="1">
    <citation type="submission" date="2016-10" db="EMBL/GenBank/DDBJ databases">
        <authorList>
            <person name="de Groot N.N."/>
        </authorList>
    </citation>
    <scope>NUCLEOTIDE SEQUENCE [LARGE SCALE GENOMIC DNA]</scope>
    <source>
        <strain evidence="2 3">CDM_5</strain>
    </source>
</reference>
<name>A0A1H7KYP5_HALLR</name>
<evidence type="ECO:0000313" key="2">
    <source>
        <dbReference type="EMBL" id="SEK91107.1"/>
    </source>
</evidence>
<dbReference type="AlphaFoldDB" id="A0A1H7KYP5"/>
<evidence type="ECO:0000256" key="1">
    <source>
        <dbReference type="SAM" id="MobiDB-lite"/>
    </source>
</evidence>
<accession>A0A1H7KYP5</accession>
<feature type="region of interest" description="Disordered" evidence="1">
    <location>
        <begin position="1"/>
        <end position="29"/>
    </location>
</feature>
<proteinExistence type="predicted"/>
<protein>
    <submittedName>
        <fullName evidence="2">Uncharacterized protein</fullName>
    </submittedName>
</protein>
<gene>
    <name evidence="2" type="ORF">SAMN04488691_102137</name>
</gene>
<organism evidence="2 3">
    <name type="scientific">Haloferax larsenii</name>
    <dbReference type="NCBI Taxonomy" id="302484"/>
    <lineage>
        <taxon>Archaea</taxon>
        <taxon>Methanobacteriati</taxon>
        <taxon>Methanobacteriota</taxon>
        <taxon>Stenosarchaea group</taxon>
        <taxon>Halobacteria</taxon>
        <taxon>Halobacteriales</taxon>
        <taxon>Haloferacaceae</taxon>
        <taxon>Haloferax</taxon>
    </lineage>
</organism>